<dbReference type="Pfam" id="PF01476">
    <property type="entry name" value="LysM"/>
    <property type="match status" value="1"/>
</dbReference>
<comment type="caution">
    <text evidence="3">The sequence shown here is derived from an EMBL/GenBank/DDBJ whole genome shotgun (WGS) entry which is preliminary data.</text>
</comment>
<feature type="compositionally biased region" description="Polar residues" evidence="1">
    <location>
        <begin position="136"/>
        <end position="151"/>
    </location>
</feature>
<feature type="region of interest" description="Disordered" evidence="1">
    <location>
        <begin position="130"/>
        <end position="153"/>
    </location>
</feature>
<dbReference type="PANTHER" id="PTHR34700:SF4">
    <property type="entry name" value="PHAGE-LIKE ELEMENT PBSX PROTEIN XKDP"/>
    <property type="match status" value="1"/>
</dbReference>
<feature type="domain" description="LysM" evidence="2">
    <location>
        <begin position="153"/>
        <end position="205"/>
    </location>
</feature>
<dbReference type="AlphaFoldDB" id="T4VQ21"/>
<dbReference type="Proteomes" id="UP000015688">
    <property type="component" value="Unassembled WGS sequence"/>
</dbReference>
<dbReference type="CDD" id="cd00118">
    <property type="entry name" value="LysM"/>
    <property type="match status" value="1"/>
</dbReference>
<organism evidence="3 4">
    <name type="scientific">Paraclostridium bifermentans ATCC 638 = DSM 14991</name>
    <dbReference type="NCBI Taxonomy" id="1233171"/>
    <lineage>
        <taxon>Bacteria</taxon>
        <taxon>Bacillati</taxon>
        <taxon>Bacillota</taxon>
        <taxon>Clostridia</taxon>
        <taxon>Peptostreptococcales</taxon>
        <taxon>Peptostreptococcaceae</taxon>
        <taxon>Paraclostridium</taxon>
    </lineage>
</organism>
<dbReference type="SMART" id="SM00257">
    <property type="entry name" value="LysM"/>
    <property type="match status" value="1"/>
</dbReference>
<accession>T4VQ21</accession>
<dbReference type="SUPFAM" id="SSF54106">
    <property type="entry name" value="LysM domain"/>
    <property type="match status" value="1"/>
</dbReference>
<dbReference type="GeneID" id="67472568"/>
<dbReference type="PROSITE" id="PS51782">
    <property type="entry name" value="LYSM"/>
    <property type="match status" value="1"/>
</dbReference>
<protein>
    <submittedName>
        <fullName evidence="3">LysM domain protein</fullName>
    </submittedName>
</protein>
<dbReference type="Gene3D" id="3.10.350.10">
    <property type="entry name" value="LysM domain"/>
    <property type="match status" value="1"/>
</dbReference>
<reference evidence="3 4" key="1">
    <citation type="submission" date="2013-06" db="EMBL/GenBank/DDBJ databases">
        <authorList>
            <person name="Walk S."/>
            <person name="Aronoff D."/>
            <person name="Young V.Y."/>
            <person name="Marsh J."/>
            <person name="Harrison L."/>
            <person name="Daugherty S.C."/>
            <person name="Shefchek K.A."/>
            <person name="Hine E.E."/>
            <person name="Tallon L.J."/>
            <person name="Sadzewicz L.K."/>
            <person name="Rasko D.A."/>
        </authorList>
    </citation>
    <scope>NUCLEOTIDE SEQUENCE [LARGE SCALE GENOMIC DNA]</scope>
    <source>
        <strain evidence="3 4">ATCC 638</strain>
    </source>
</reference>
<dbReference type="PANTHER" id="PTHR34700">
    <property type="entry name" value="POTASSIUM BINDING PROTEIN KBP"/>
    <property type="match status" value="1"/>
</dbReference>
<dbReference type="PATRIC" id="fig|1233171.3.peg.1612"/>
<sequence length="206" mass="23664">MEVWIGTDNDRIKLPITPAVLGVDRSLDIDAESVVKLGEVDTSNGMKLKTIDLEGFFPKQDYSFASNNMDPYGYSDKLQGWMYNETVLRIIITETPTNMLCKIKDFNTREQDGTRDLYFELNLIEHRPKNIPRLDNNGNSNRPISTNTSDTQRTHKVVKGDSLWDISHKYYGKGSIYKKINEANKNKYPSLANNNIIYPNWILIIP</sequence>
<dbReference type="RefSeq" id="WP_021432891.1">
    <property type="nucleotide sequence ID" value="NZ_AVNC01000015.1"/>
</dbReference>
<dbReference type="EMBL" id="AVNC01000015">
    <property type="protein sequence ID" value="EQK42777.1"/>
    <property type="molecule type" value="Genomic_DNA"/>
</dbReference>
<name>T4VQ21_PARBF</name>
<proteinExistence type="predicted"/>
<gene>
    <name evidence="3" type="ORF">C672_1721</name>
</gene>
<dbReference type="InterPro" id="IPR018392">
    <property type="entry name" value="LysM"/>
</dbReference>
<evidence type="ECO:0000259" key="2">
    <source>
        <dbReference type="PROSITE" id="PS51782"/>
    </source>
</evidence>
<evidence type="ECO:0000313" key="3">
    <source>
        <dbReference type="EMBL" id="EQK42777.1"/>
    </source>
</evidence>
<evidence type="ECO:0000256" key="1">
    <source>
        <dbReference type="SAM" id="MobiDB-lite"/>
    </source>
</evidence>
<dbReference type="InterPro" id="IPR052196">
    <property type="entry name" value="Bact_Kbp"/>
</dbReference>
<evidence type="ECO:0000313" key="4">
    <source>
        <dbReference type="Proteomes" id="UP000015688"/>
    </source>
</evidence>
<dbReference type="InterPro" id="IPR036779">
    <property type="entry name" value="LysM_dom_sf"/>
</dbReference>